<feature type="domain" description="HTH crp-type" evidence="4">
    <location>
        <begin position="88"/>
        <end position="162"/>
    </location>
</feature>
<evidence type="ECO:0000256" key="1">
    <source>
        <dbReference type="ARBA" id="ARBA00023015"/>
    </source>
</evidence>
<accession>A0A2A4B9L8</accession>
<evidence type="ECO:0000259" key="4">
    <source>
        <dbReference type="PROSITE" id="PS51063"/>
    </source>
</evidence>
<evidence type="ECO:0000256" key="3">
    <source>
        <dbReference type="ARBA" id="ARBA00023163"/>
    </source>
</evidence>
<name>A0A2A4B9L8_9SPHN</name>
<comment type="caution">
    <text evidence="5">The sequence shown here is derived from an EMBL/GenBank/DDBJ whole genome shotgun (WGS) entry which is preliminary data.</text>
</comment>
<dbReference type="GO" id="GO:0003677">
    <property type="term" value="F:DNA binding"/>
    <property type="evidence" value="ECO:0007669"/>
    <property type="project" value="UniProtKB-KW"/>
</dbReference>
<gene>
    <name evidence="5" type="ORF">COC42_06545</name>
</gene>
<dbReference type="AlphaFoldDB" id="A0A2A4B9L8"/>
<keyword evidence="6" id="KW-1185">Reference proteome</keyword>
<keyword evidence="2" id="KW-0238">DNA-binding</keyword>
<dbReference type="Gene3D" id="2.60.120.10">
    <property type="entry name" value="Jelly Rolls"/>
    <property type="match status" value="1"/>
</dbReference>
<dbReference type="Gene3D" id="1.10.10.10">
    <property type="entry name" value="Winged helix-like DNA-binding domain superfamily/Winged helix DNA-binding domain"/>
    <property type="match status" value="1"/>
</dbReference>
<sequence>MRSKTTATGGRQIVAIEIRGDFLDLAHLFLEIADHDVQALTALKVAAIDRQVLRTLALEHRDLGRALWTEALVEASIAREWLVNLGRRDAKTRIAHALSELALRSQAVGLSPPDMLTLPWTQEQLGDVTGLTPVHVNRMLRTLEEEGLIERSGRQVRIINRNGLWAAGDFEPRYLHLVEILQPVGAAA</sequence>
<dbReference type="InterPro" id="IPR014710">
    <property type="entry name" value="RmlC-like_jellyroll"/>
</dbReference>
<evidence type="ECO:0000256" key="2">
    <source>
        <dbReference type="ARBA" id="ARBA00023125"/>
    </source>
</evidence>
<keyword evidence="3" id="KW-0804">Transcription</keyword>
<proteinExistence type="predicted"/>
<evidence type="ECO:0000313" key="5">
    <source>
        <dbReference type="EMBL" id="PCD04760.1"/>
    </source>
</evidence>
<keyword evidence="1" id="KW-0805">Transcription regulation</keyword>
<evidence type="ECO:0000313" key="6">
    <source>
        <dbReference type="Proteomes" id="UP000218366"/>
    </source>
</evidence>
<dbReference type="Proteomes" id="UP000218366">
    <property type="component" value="Unassembled WGS sequence"/>
</dbReference>
<dbReference type="InterPro" id="IPR036388">
    <property type="entry name" value="WH-like_DNA-bd_sf"/>
</dbReference>
<dbReference type="GO" id="GO:0006355">
    <property type="term" value="P:regulation of DNA-templated transcription"/>
    <property type="evidence" value="ECO:0007669"/>
    <property type="project" value="InterPro"/>
</dbReference>
<dbReference type="InterPro" id="IPR018490">
    <property type="entry name" value="cNMP-bd_dom_sf"/>
</dbReference>
<dbReference type="InterPro" id="IPR012318">
    <property type="entry name" value="HTH_CRP"/>
</dbReference>
<dbReference type="CDD" id="cd00092">
    <property type="entry name" value="HTH_CRP"/>
    <property type="match status" value="1"/>
</dbReference>
<dbReference type="InterPro" id="IPR036390">
    <property type="entry name" value="WH_DNA-bd_sf"/>
</dbReference>
<dbReference type="SUPFAM" id="SSF46785">
    <property type="entry name" value="Winged helix' DNA-binding domain"/>
    <property type="match status" value="1"/>
</dbReference>
<dbReference type="EMBL" id="NWMW01000001">
    <property type="protein sequence ID" value="PCD04760.1"/>
    <property type="molecule type" value="Genomic_DNA"/>
</dbReference>
<dbReference type="SMART" id="SM00419">
    <property type="entry name" value="HTH_CRP"/>
    <property type="match status" value="1"/>
</dbReference>
<dbReference type="PROSITE" id="PS51063">
    <property type="entry name" value="HTH_CRP_2"/>
    <property type="match status" value="1"/>
</dbReference>
<dbReference type="Pfam" id="PF13545">
    <property type="entry name" value="HTH_Crp_2"/>
    <property type="match status" value="1"/>
</dbReference>
<protein>
    <submittedName>
        <fullName evidence="5">Crp/Fnr family transcriptional regulator</fullName>
    </submittedName>
</protein>
<dbReference type="SUPFAM" id="SSF51206">
    <property type="entry name" value="cAMP-binding domain-like"/>
    <property type="match status" value="1"/>
</dbReference>
<organism evidence="5 6">
    <name type="scientific">Sphingomonas spermidinifaciens</name>
    <dbReference type="NCBI Taxonomy" id="1141889"/>
    <lineage>
        <taxon>Bacteria</taxon>
        <taxon>Pseudomonadati</taxon>
        <taxon>Pseudomonadota</taxon>
        <taxon>Alphaproteobacteria</taxon>
        <taxon>Sphingomonadales</taxon>
        <taxon>Sphingomonadaceae</taxon>
        <taxon>Sphingomonas</taxon>
    </lineage>
</organism>
<reference evidence="5 6" key="1">
    <citation type="submission" date="2017-09" db="EMBL/GenBank/DDBJ databases">
        <title>Sphingomonas spermidinifaciens 9NM-10, whole genome shotgun sequence.</title>
        <authorList>
            <person name="Feng G."/>
            <person name="Zhu H."/>
        </authorList>
    </citation>
    <scope>NUCLEOTIDE SEQUENCE [LARGE SCALE GENOMIC DNA]</scope>
    <source>
        <strain evidence="5 6">9NM-10</strain>
    </source>
</reference>